<dbReference type="PROSITE" id="PS51257">
    <property type="entry name" value="PROKAR_LIPOPROTEIN"/>
    <property type="match status" value="1"/>
</dbReference>
<name>A0ABT4VDH3_9HELI</name>
<gene>
    <name evidence="4" type="ORF">PF021_03560</name>
</gene>
<dbReference type="Pfam" id="PF01464">
    <property type="entry name" value="SLT"/>
    <property type="match status" value="1"/>
</dbReference>
<dbReference type="PROSITE" id="PS00922">
    <property type="entry name" value="TRANSGLYCOSYLASE"/>
    <property type="match status" value="1"/>
</dbReference>
<dbReference type="PANTHER" id="PTHR37423">
    <property type="entry name" value="SOLUBLE LYTIC MUREIN TRANSGLYCOSYLASE-RELATED"/>
    <property type="match status" value="1"/>
</dbReference>
<feature type="domain" description="Transglycosylase SLT" evidence="2">
    <location>
        <begin position="230"/>
        <end position="349"/>
    </location>
</feature>
<evidence type="ECO:0000313" key="4">
    <source>
        <dbReference type="EMBL" id="MDA3968749.1"/>
    </source>
</evidence>
<comment type="caution">
    <text evidence="4">The sequence shown here is derived from an EMBL/GenBank/DDBJ whole genome shotgun (WGS) entry which is preliminary data.</text>
</comment>
<dbReference type="Proteomes" id="UP001210261">
    <property type="component" value="Unassembled WGS sequence"/>
</dbReference>
<keyword evidence="5" id="KW-1185">Reference proteome</keyword>
<dbReference type="PANTHER" id="PTHR37423:SF2">
    <property type="entry name" value="MEMBRANE-BOUND LYTIC MUREIN TRANSGLYCOSYLASE C"/>
    <property type="match status" value="1"/>
</dbReference>
<protein>
    <submittedName>
        <fullName evidence="4">Murein transglycosylase domain-containing protein</fullName>
    </submittedName>
</protein>
<evidence type="ECO:0000256" key="1">
    <source>
        <dbReference type="ARBA" id="ARBA00007734"/>
    </source>
</evidence>
<feature type="domain" description="Murein transglycosylase-C N-terminal" evidence="3">
    <location>
        <begin position="65"/>
        <end position="221"/>
    </location>
</feature>
<dbReference type="EMBL" id="JAQHXR010000002">
    <property type="protein sequence ID" value="MDA3968749.1"/>
    <property type="molecule type" value="Genomic_DNA"/>
</dbReference>
<dbReference type="InterPro" id="IPR023346">
    <property type="entry name" value="Lysozyme-like_dom_sf"/>
</dbReference>
<dbReference type="SUPFAM" id="SSF53955">
    <property type="entry name" value="Lysozyme-like"/>
    <property type="match status" value="1"/>
</dbReference>
<evidence type="ECO:0000259" key="2">
    <source>
        <dbReference type="Pfam" id="PF01464"/>
    </source>
</evidence>
<dbReference type="InterPro" id="IPR000189">
    <property type="entry name" value="Transglyc_AS"/>
</dbReference>
<dbReference type="Gene3D" id="1.10.530.10">
    <property type="match status" value="1"/>
</dbReference>
<accession>A0ABT4VDH3</accession>
<sequence>MRFYKLCLFSIAGGLFLGGCLLGYRDVIYNPQAAPTREQIIKKAVSYATNPQKLEEDIKNLPIRFKEAVTKLTQNASKKWGSNTPTASQDVYVKYTDSYLSRAEVDFNKGVISVYTLDEKNPKQSLHKAIVTTLLTPEDPEGVDLYSDKDIEYSGKPYLADLVKDNDGVSVLYPWRANKYADYLVNNKLQTKEFTQNGVQKKAHYVQFNMVEDREIQSEHKYGEFVALFAKEYKLEQALIFAIIKTESHFNPYAVSHIPAYGLMQVVPGSAGRDVYKALNNTDGIPTKEMLFTPKTNIQYGSTYLNILFTRYLKGINNSLSQEYCVIAAYNTGSGNVLSVFHKDRKKAVEIINSMSSADVYKKLRTSLKYEEARNYLHKVTTAKKEFQGHVALEDKNVLLGLK</sequence>
<dbReference type="InterPro" id="IPR024570">
    <property type="entry name" value="Murein_transglycosylaseC_N"/>
</dbReference>
<comment type="similarity">
    <text evidence="1">Belongs to the transglycosylase Slt family.</text>
</comment>
<proteinExistence type="inferred from homology"/>
<dbReference type="RefSeq" id="WP_271021047.1">
    <property type="nucleotide sequence ID" value="NZ_JAQHXR010000002.1"/>
</dbReference>
<organism evidence="4 5">
    <name type="scientific">Helicobacter ibis</name>
    <dbReference type="NCBI Taxonomy" id="2962633"/>
    <lineage>
        <taxon>Bacteria</taxon>
        <taxon>Pseudomonadati</taxon>
        <taxon>Campylobacterota</taxon>
        <taxon>Epsilonproteobacteria</taxon>
        <taxon>Campylobacterales</taxon>
        <taxon>Helicobacteraceae</taxon>
        <taxon>Helicobacter</taxon>
    </lineage>
</organism>
<evidence type="ECO:0000313" key="5">
    <source>
        <dbReference type="Proteomes" id="UP001210261"/>
    </source>
</evidence>
<dbReference type="CDD" id="cd16893">
    <property type="entry name" value="LT_MltC_MltE"/>
    <property type="match status" value="1"/>
</dbReference>
<evidence type="ECO:0000259" key="3">
    <source>
        <dbReference type="Pfam" id="PF11873"/>
    </source>
</evidence>
<reference evidence="4 5" key="1">
    <citation type="submission" date="2023-01" db="EMBL/GenBank/DDBJ databases">
        <title>Description of Helicobacter ibis sp. nov. isolated from faecal droppings of black-faced ibis (Theristicus melanopis).</title>
        <authorList>
            <person name="Lopez-Cantillo M."/>
            <person name="Vidal-Veuthey B."/>
            <person name="Mella A."/>
            <person name="De La Haba R."/>
            <person name="Collado L."/>
        </authorList>
    </citation>
    <scope>NUCLEOTIDE SEQUENCE [LARGE SCALE GENOMIC DNA]</scope>
    <source>
        <strain evidence="4 5">A82</strain>
    </source>
</reference>
<dbReference type="Pfam" id="PF11873">
    <property type="entry name" value="Mltc_N"/>
    <property type="match status" value="1"/>
</dbReference>
<dbReference type="InterPro" id="IPR008258">
    <property type="entry name" value="Transglycosylase_SLT_dom_1"/>
</dbReference>